<dbReference type="KEGG" id="sgn:SGRA_1133"/>
<dbReference type="InterPro" id="IPR029000">
    <property type="entry name" value="Cyclophilin-like_dom_sf"/>
</dbReference>
<dbReference type="AlphaFoldDB" id="H6L3Y6"/>
<dbReference type="Gene3D" id="2.40.100.10">
    <property type="entry name" value="Cyclophilin-like"/>
    <property type="match status" value="1"/>
</dbReference>
<evidence type="ECO:0000313" key="7">
    <source>
        <dbReference type="Proteomes" id="UP000007519"/>
    </source>
</evidence>
<dbReference type="PROSITE" id="PS00170">
    <property type="entry name" value="CSA_PPIASE_1"/>
    <property type="match status" value="1"/>
</dbReference>
<evidence type="ECO:0000259" key="5">
    <source>
        <dbReference type="PROSITE" id="PS50072"/>
    </source>
</evidence>
<organism evidence="6 7">
    <name type="scientific">Saprospira grandis (strain Lewin)</name>
    <dbReference type="NCBI Taxonomy" id="984262"/>
    <lineage>
        <taxon>Bacteria</taxon>
        <taxon>Pseudomonadati</taxon>
        <taxon>Bacteroidota</taxon>
        <taxon>Saprospiria</taxon>
        <taxon>Saprospirales</taxon>
        <taxon>Saprospiraceae</taxon>
        <taxon>Saprospira</taxon>
    </lineage>
</organism>
<evidence type="ECO:0000256" key="3">
    <source>
        <dbReference type="ARBA" id="ARBA00023110"/>
    </source>
</evidence>
<dbReference type="SUPFAM" id="SSF50891">
    <property type="entry name" value="Cyclophilin-like"/>
    <property type="match status" value="1"/>
</dbReference>
<evidence type="ECO:0000256" key="4">
    <source>
        <dbReference type="ARBA" id="ARBA00023235"/>
    </source>
</evidence>
<keyword evidence="3" id="KW-0697">Rotamase</keyword>
<dbReference type="PROSITE" id="PS51257">
    <property type="entry name" value="PROKAR_LIPOPROTEIN"/>
    <property type="match status" value="1"/>
</dbReference>
<gene>
    <name evidence="6" type="primary">ppiB</name>
    <name evidence="6" type="ordered locus">SGRA_1133</name>
</gene>
<protein>
    <recommendedName>
        <fullName evidence="2">peptidylprolyl isomerase</fullName>
        <ecNumber evidence="2">5.2.1.8</ecNumber>
    </recommendedName>
</protein>
<dbReference type="eggNOG" id="COG0652">
    <property type="taxonomic scope" value="Bacteria"/>
</dbReference>
<evidence type="ECO:0000256" key="1">
    <source>
        <dbReference type="ARBA" id="ARBA00007365"/>
    </source>
</evidence>
<comment type="similarity">
    <text evidence="1">Belongs to the cyclophilin-type PPIase family.</text>
</comment>
<dbReference type="OrthoDB" id="9807797at2"/>
<dbReference type="PANTHER" id="PTHR45625:SF4">
    <property type="entry name" value="PEPTIDYLPROLYL ISOMERASE DOMAIN AND WD REPEAT-CONTAINING PROTEIN 1"/>
    <property type="match status" value="1"/>
</dbReference>
<dbReference type="GO" id="GO:0006457">
    <property type="term" value="P:protein folding"/>
    <property type="evidence" value="ECO:0007669"/>
    <property type="project" value="InterPro"/>
</dbReference>
<sequence length="243" mass="27684">MIQKLYPLGLLLLLFCACHRPLEIEDRSSPKTAAIDSSLLIPAPDPFSSLVALETPYGEMKIELYFEPSGHRENMLQLIRQNFYDSLLFHRVIEGFMIQGGDPSSRQAKKGQRLGGGGNGQLLEAEILPQYPHIKGALAAARQSDELNPEKKSSASQFYIVQGSQVRMEQLDQNERKYNMVYSPENRMRYKYLGGSPQLDMNYSVFGRVYEGLDIIDSIAAQAKDQYGRPQEDIWMKFRIIRE</sequence>
<dbReference type="GO" id="GO:0003755">
    <property type="term" value="F:peptidyl-prolyl cis-trans isomerase activity"/>
    <property type="evidence" value="ECO:0007669"/>
    <property type="project" value="UniProtKB-KW"/>
</dbReference>
<dbReference type="Pfam" id="PF00160">
    <property type="entry name" value="Pro_isomerase"/>
    <property type="match status" value="1"/>
</dbReference>
<dbReference type="EC" id="5.2.1.8" evidence="2"/>
<dbReference type="InterPro" id="IPR002130">
    <property type="entry name" value="Cyclophilin-type_PPIase_dom"/>
</dbReference>
<dbReference type="PANTHER" id="PTHR45625">
    <property type="entry name" value="PEPTIDYL-PROLYL CIS-TRANS ISOMERASE-RELATED"/>
    <property type="match status" value="1"/>
</dbReference>
<name>H6L3Y6_SAPGL</name>
<dbReference type="PROSITE" id="PS50072">
    <property type="entry name" value="CSA_PPIASE_2"/>
    <property type="match status" value="1"/>
</dbReference>
<dbReference type="HOGENOM" id="CLU_012062_16_0_10"/>
<keyword evidence="4 6" id="KW-0413">Isomerase</keyword>
<dbReference type="CDD" id="cd00317">
    <property type="entry name" value="cyclophilin"/>
    <property type="match status" value="1"/>
</dbReference>
<dbReference type="Proteomes" id="UP000007519">
    <property type="component" value="Chromosome"/>
</dbReference>
<evidence type="ECO:0000256" key="2">
    <source>
        <dbReference type="ARBA" id="ARBA00013194"/>
    </source>
</evidence>
<dbReference type="InterPro" id="IPR044666">
    <property type="entry name" value="Cyclophilin_A-like"/>
</dbReference>
<dbReference type="InterPro" id="IPR020892">
    <property type="entry name" value="Cyclophilin-type_PPIase_CS"/>
</dbReference>
<evidence type="ECO:0000313" key="6">
    <source>
        <dbReference type="EMBL" id="AFC23868.1"/>
    </source>
</evidence>
<reference evidence="6 7" key="1">
    <citation type="journal article" date="2012" name="Stand. Genomic Sci.">
        <title>Complete genome sequencing and analysis of Saprospira grandis str. Lewin, a predatory marine bacterium.</title>
        <authorList>
            <person name="Saw J.H."/>
            <person name="Yuryev A."/>
            <person name="Kanbe M."/>
            <person name="Hou S."/>
            <person name="Young A.G."/>
            <person name="Aizawa S."/>
            <person name="Alam M."/>
        </authorList>
    </citation>
    <scope>NUCLEOTIDE SEQUENCE [LARGE SCALE GENOMIC DNA]</scope>
    <source>
        <strain evidence="6 7">Lewin</strain>
    </source>
</reference>
<proteinExistence type="inferred from homology"/>
<dbReference type="STRING" id="984262.SGRA_1133"/>
<keyword evidence="7" id="KW-1185">Reference proteome</keyword>
<dbReference type="RefSeq" id="WP_015691516.1">
    <property type="nucleotide sequence ID" value="NC_016940.1"/>
</dbReference>
<dbReference type="EMBL" id="CP002831">
    <property type="protein sequence ID" value="AFC23868.1"/>
    <property type="molecule type" value="Genomic_DNA"/>
</dbReference>
<feature type="domain" description="PPIase cyclophilin-type" evidence="5">
    <location>
        <begin position="47"/>
        <end position="234"/>
    </location>
</feature>
<accession>H6L3Y6</accession>